<accession>A0ABP6ZAQ2</accession>
<feature type="transmembrane region" description="Helical" evidence="1">
    <location>
        <begin position="297"/>
        <end position="319"/>
    </location>
</feature>
<name>A0ABP6ZAQ2_9ACTN</name>
<feature type="transmembrane region" description="Helical" evidence="1">
    <location>
        <begin position="152"/>
        <end position="174"/>
    </location>
</feature>
<gene>
    <name evidence="2" type="ORF">GCM10022419_104570</name>
</gene>
<feature type="transmembrane region" description="Helical" evidence="1">
    <location>
        <begin position="126"/>
        <end position="145"/>
    </location>
</feature>
<sequence length="333" mass="35065">MSLLEQRYRSVLRLLPASYRAEREEEMVAAYMEMSGEVPDEVNPRPRWGEIASVLALSMRVRLGGAGASPGFVVFGTAVRLVALLGLAYQGMDAARVVAVVARAVMFGTAIPLAGEPGSIDRLLSLLDSMAAVGPAVAFTAILRGHVRPAKIAALLGVAPTLVYFALPMILIGSDEIRPLPESADLLFAIVPVLALLAGFHGDVPPWRRSWALALAPPVAGAAVIGLTWLAVEVRLPVPDWLSLWLDLGLAIAVWAAVSVAVLVRRSSPSWALALSAAGLLMLLTRLPMLVYLPEGVLWTTACAQCALLGSLTLVLAGAGARALVKARPVAQP</sequence>
<dbReference type="EMBL" id="BAABDQ010000038">
    <property type="protein sequence ID" value="GAA3603250.1"/>
    <property type="molecule type" value="Genomic_DNA"/>
</dbReference>
<proteinExistence type="predicted"/>
<keyword evidence="1" id="KW-0472">Membrane</keyword>
<feature type="transmembrane region" description="Helical" evidence="1">
    <location>
        <begin position="211"/>
        <end position="232"/>
    </location>
</feature>
<reference evidence="3" key="1">
    <citation type="journal article" date="2019" name="Int. J. Syst. Evol. Microbiol.">
        <title>The Global Catalogue of Microorganisms (GCM) 10K type strain sequencing project: providing services to taxonomists for standard genome sequencing and annotation.</title>
        <authorList>
            <consortium name="The Broad Institute Genomics Platform"/>
            <consortium name="The Broad Institute Genome Sequencing Center for Infectious Disease"/>
            <person name="Wu L."/>
            <person name="Ma J."/>
        </authorList>
    </citation>
    <scope>NUCLEOTIDE SEQUENCE [LARGE SCALE GENOMIC DNA]</scope>
    <source>
        <strain evidence="3">JCM 17326</strain>
    </source>
</reference>
<feature type="transmembrane region" description="Helical" evidence="1">
    <location>
        <begin position="244"/>
        <end position="264"/>
    </location>
</feature>
<dbReference type="Proteomes" id="UP001500630">
    <property type="component" value="Unassembled WGS sequence"/>
</dbReference>
<evidence type="ECO:0008006" key="4">
    <source>
        <dbReference type="Google" id="ProtNLM"/>
    </source>
</evidence>
<evidence type="ECO:0000313" key="2">
    <source>
        <dbReference type="EMBL" id="GAA3603250.1"/>
    </source>
</evidence>
<feature type="transmembrane region" description="Helical" evidence="1">
    <location>
        <begin position="271"/>
        <end position="291"/>
    </location>
</feature>
<comment type="caution">
    <text evidence="2">The sequence shown here is derived from an EMBL/GenBank/DDBJ whole genome shotgun (WGS) entry which is preliminary data.</text>
</comment>
<keyword evidence="1" id="KW-0812">Transmembrane</keyword>
<organism evidence="2 3">
    <name type="scientific">Nonomuraea rosea</name>
    <dbReference type="NCBI Taxonomy" id="638574"/>
    <lineage>
        <taxon>Bacteria</taxon>
        <taxon>Bacillati</taxon>
        <taxon>Actinomycetota</taxon>
        <taxon>Actinomycetes</taxon>
        <taxon>Streptosporangiales</taxon>
        <taxon>Streptosporangiaceae</taxon>
        <taxon>Nonomuraea</taxon>
    </lineage>
</organism>
<evidence type="ECO:0000256" key="1">
    <source>
        <dbReference type="SAM" id="Phobius"/>
    </source>
</evidence>
<feature type="transmembrane region" description="Helical" evidence="1">
    <location>
        <begin position="67"/>
        <end position="87"/>
    </location>
</feature>
<keyword evidence="3" id="KW-1185">Reference proteome</keyword>
<dbReference type="RefSeq" id="WP_345573748.1">
    <property type="nucleotide sequence ID" value="NZ_BAABDQ010000038.1"/>
</dbReference>
<feature type="transmembrane region" description="Helical" evidence="1">
    <location>
        <begin position="94"/>
        <end position="114"/>
    </location>
</feature>
<feature type="transmembrane region" description="Helical" evidence="1">
    <location>
        <begin position="186"/>
        <end position="204"/>
    </location>
</feature>
<evidence type="ECO:0000313" key="3">
    <source>
        <dbReference type="Proteomes" id="UP001500630"/>
    </source>
</evidence>
<protein>
    <recommendedName>
        <fullName evidence="4">DUF2157 domain-containing protein</fullName>
    </recommendedName>
</protein>
<keyword evidence="1" id="KW-1133">Transmembrane helix</keyword>